<evidence type="ECO:0000256" key="4">
    <source>
        <dbReference type="ARBA" id="ARBA00022692"/>
    </source>
</evidence>
<feature type="transmembrane region" description="Helical" evidence="11">
    <location>
        <begin position="859"/>
        <end position="879"/>
    </location>
</feature>
<feature type="domain" description="ABC transporter" evidence="12">
    <location>
        <begin position="1061"/>
        <end position="1298"/>
    </location>
</feature>
<dbReference type="GeneID" id="35435583"/>
<sequence length="1309" mass="143483">MTAEKAQDASSDPFQHLPEHEASVLRKQVDTPASPNLTWRTLFRYASAQDAFIIAISSLCAIIAGVAVPLNTVIIGTLAGAFKNFAAGDLPRAEFDSQINHKTLYFVYLAIGEFVTIYIATVGFTYTGESITRKIREEYLKALLRQNAAYFDKLGPGQIITRITTDTNVIQEGISEKIELALVALSTFLAAYIVGFIKYWKLTLVMTSAIPVLYCAMFGLTKLLIKYSKLSFIAYSQGGVLVEEALSSIKTVTSFGAQEYLAKEYDTHLARAEGYGLRLKSIAGSGPGFTICIFNLGYALASWLGSQYIVKGETSLSAVLTILLVMMLGAFSLSKAAQHTQAFANAVAAATEIYATIDRVPPWNDDPNKGQIIENLEGRIELRNVSCRHTLWDSWAEEDAHDYQQIKHIYPSRSDVVVLENLNLTIPAGSTIAITGASGSGKSTIVALLERFYSPVSGNVLIDGHNIADLNLHWLRQQIGLVSQDPTLFSASVEENILYGLRGTALKQNANDRRKLVEEAARLANAHEFIMQLPQGYDTHVGERGSFLSGGQKQRIAIARAVISNPKIMLFDEATSALDSKTEGVVQVALDKAAQGRTTIVVSHRMSTIKNADNIVVLGQGGKILEHGTYDELSAIKGAFHQLVEAQNMAQQTKKPQENDFVDNEKAALVSEMTNEKVSTESHAGRKTSTSSEQDPHTIKTADEVSTPNQHDQKPTHYSLWTLIKFTASLNRQEWKIMLFGIIVSILSGAGEPVQCVILAQTVATLSLPSSQYQKLRDDANFWSGMFLMIGLVMLLFSLVFGVSFAYGSEKLVRRSRDRAFRSILRQDIRFFDRMENSVGGLAAFLSTETTHLAGMSGLALGTIVQLVATLVIGYIVALAVGWKLALVCISTVPILLVAGFLSFWSLARFEAYLKDSYRESASYACEATSSTRTIAALTLEKEIWQRYHDLLVDQASRTLRFNLKSSILYAASQSLGFLCIALAFWYGSSLLGEYSLSQFYLVFFTVIFGTRSAANMFALAPNMAKAKVAAGELKSLYDRTPEIDIWSPEGDILEDIQGSIEFRDVEFAYQPGHPILKNVNFKVLPGQYVALVGSSGCGKSTIISLLERFYNPSNGNILIDDKNISKLNLASYRKYLALVLQDPALYQGTIRENILLAVEDKDAIPEEKLVKVCKEANIHDFITSLPSGFETVVGSKGTMLSGGQKQRIAIARALMRDPKILLLDEATSALDSESESVVQAALDAAAKGRTTIAVAHRLSTVRNADAIYVVDGGRIVESGTHAALMSQRGRYFELVQLQSSEKDEKIVS</sequence>
<keyword evidence="8 11" id="KW-1133">Transmembrane helix</keyword>
<dbReference type="InterPro" id="IPR003439">
    <property type="entry name" value="ABC_transporter-like_ATP-bd"/>
</dbReference>
<feature type="transmembrane region" description="Helical" evidence="11">
    <location>
        <begin position="180"/>
        <end position="200"/>
    </location>
</feature>
<dbReference type="PROSITE" id="PS50893">
    <property type="entry name" value="ABC_TRANSPORTER_2"/>
    <property type="match status" value="2"/>
</dbReference>
<evidence type="ECO:0000256" key="7">
    <source>
        <dbReference type="ARBA" id="ARBA00022840"/>
    </source>
</evidence>
<evidence type="ECO:0000256" key="9">
    <source>
        <dbReference type="ARBA" id="ARBA00023136"/>
    </source>
</evidence>
<dbReference type="Gene3D" id="3.40.50.300">
    <property type="entry name" value="P-loop containing nucleotide triphosphate hydrolases"/>
    <property type="match status" value="2"/>
</dbReference>
<gene>
    <name evidence="14" type="ORF">RHO25_008783</name>
</gene>
<proteinExistence type="inferred from homology"/>
<dbReference type="CDD" id="cd18578">
    <property type="entry name" value="ABC_6TM_Pgp_ABCB1_D2_like"/>
    <property type="match status" value="1"/>
</dbReference>
<dbReference type="InterPro" id="IPR036640">
    <property type="entry name" value="ABC1_TM_sf"/>
</dbReference>
<feature type="transmembrane region" description="Helical" evidence="11">
    <location>
        <begin position="885"/>
        <end position="908"/>
    </location>
</feature>
<keyword evidence="15" id="KW-1185">Reference proteome</keyword>
<evidence type="ECO:0000259" key="12">
    <source>
        <dbReference type="PROSITE" id="PS50893"/>
    </source>
</evidence>
<dbReference type="SMART" id="SM00382">
    <property type="entry name" value="AAA"/>
    <property type="match status" value="2"/>
</dbReference>
<dbReference type="SUPFAM" id="SSF52540">
    <property type="entry name" value="P-loop containing nucleoside triphosphate hydrolases"/>
    <property type="match status" value="2"/>
</dbReference>
<evidence type="ECO:0000256" key="8">
    <source>
        <dbReference type="ARBA" id="ARBA00022989"/>
    </source>
</evidence>
<evidence type="ECO:0000259" key="13">
    <source>
        <dbReference type="PROSITE" id="PS50929"/>
    </source>
</evidence>
<keyword evidence="4 11" id="KW-0812">Transmembrane</keyword>
<feature type="transmembrane region" description="Helical" evidence="11">
    <location>
        <begin position="968"/>
        <end position="988"/>
    </location>
</feature>
<feature type="transmembrane region" description="Helical" evidence="11">
    <location>
        <begin position="288"/>
        <end position="310"/>
    </location>
</feature>
<dbReference type="Gene3D" id="1.20.1560.10">
    <property type="entry name" value="ABC transporter type 1, transmembrane domain"/>
    <property type="match status" value="2"/>
</dbReference>
<feature type="transmembrane region" description="Helical" evidence="11">
    <location>
        <begin position="737"/>
        <end position="762"/>
    </location>
</feature>
<name>A0ABZ0NX32_CERBT</name>
<dbReference type="CDD" id="cd18577">
    <property type="entry name" value="ABC_6TM_Pgp_ABCB1_D1_like"/>
    <property type="match status" value="1"/>
</dbReference>
<dbReference type="Pfam" id="PF00005">
    <property type="entry name" value="ABC_tran"/>
    <property type="match status" value="2"/>
</dbReference>
<dbReference type="PANTHER" id="PTHR43394">
    <property type="entry name" value="ATP-DEPENDENT PERMEASE MDL1, MITOCHONDRIAL"/>
    <property type="match status" value="1"/>
</dbReference>
<evidence type="ECO:0000256" key="3">
    <source>
        <dbReference type="ARBA" id="ARBA00022448"/>
    </source>
</evidence>
<comment type="subcellular location">
    <subcellularLocation>
        <location evidence="1">Membrane</location>
        <topology evidence="1">Multi-pass membrane protein</topology>
    </subcellularLocation>
</comment>
<dbReference type="InterPro" id="IPR039421">
    <property type="entry name" value="Type_1_exporter"/>
</dbReference>
<feature type="compositionally biased region" description="Basic and acidic residues" evidence="10">
    <location>
        <begin position="694"/>
        <end position="703"/>
    </location>
</feature>
<feature type="region of interest" description="Disordered" evidence="10">
    <location>
        <begin position="672"/>
        <end position="711"/>
    </location>
</feature>
<evidence type="ECO:0000313" key="15">
    <source>
        <dbReference type="Proteomes" id="UP001302367"/>
    </source>
</evidence>
<dbReference type="InterPro" id="IPR017871">
    <property type="entry name" value="ABC_transporter-like_CS"/>
</dbReference>
<feature type="transmembrane region" description="Helical" evidence="11">
    <location>
        <begin position="782"/>
        <end position="807"/>
    </location>
</feature>
<dbReference type="InterPro" id="IPR003593">
    <property type="entry name" value="AAA+_ATPase"/>
</dbReference>
<dbReference type="InterPro" id="IPR011527">
    <property type="entry name" value="ABC1_TM_dom"/>
</dbReference>
<feature type="transmembrane region" description="Helical" evidence="11">
    <location>
        <begin position="52"/>
        <end position="82"/>
    </location>
</feature>
<organism evidence="14 15">
    <name type="scientific">Cercospora beticola</name>
    <name type="common">Sugarbeet leaf spot fungus</name>
    <dbReference type="NCBI Taxonomy" id="122368"/>
    <lineage>
        <taxon>Eukaryota</taxon>
        <taxon>Fungi</taxon>
        <taxon>Dikarya</taxon>
        <taxon>Ascomycota</taxon>
        <taxon>Pezizomycotina</taxon>
        <taxon>Dothideomycetes</taxon>
        <taxon>Dothideomycetidae</taxon>
        <taxon>Mycosphaerellales</taxon>
        <taxon>Mycosphaerellaceae</taxon>
        <taxon>Cercospora</taxon>
    </lineage>
</organism>
<dbReference type="CDD" id="cd03249">
    <property type="entry name" value="ABC_MTABC3_MDL1_MDL2"/>
    <property type="match status" value="2"/>
</dbReference>
<reference evidence="14 15" key="1">
    <citation type="submission" date="2023-09" db="EMBL/GenBank/DDBJ databases">
        <title>Complete-Gapless Cercospora beticola genome.</title>
        <authorList>
            <person name="Wyatt N.A."/>
            <person name="Spanner R.E."/>
            <person name="Bolton M.D."/>
        </authorList>
    </citation>
    <scope>NUCLEOTIDE SEQUENCE [LARGE SCALE GENOMIC DNA]</scope>
    <source>
        <strain evidence="14">Cb09-40</strain>
    </source>
</reference>
<keyword evidence="3" id="KW-0813">Transport</keyword>
<keyword evidence="5" id="KW-0677">Repeat</keyword>
<feature type="compositionally biased region" description="Basic and acidic residues" evidence="10">
    <location>
        <begin position="674"/>
        <end position="684"/>
    </location>
</feature>
<dbReference type="InterPro" id="IPR027417">
    <property type="entry name" value="P-loop_NTPase"/>
</dbReference>
<dbReference type="Proteomes" id="UP001302367">
    <property type="component" value="Chromosome 5"/>
</dbReference>
<evidence type="ECO:0000256" key="1">
    <source>
        <dbReference type="ARBA" id="ARBA00004141"/>
    </source>
</evidence>
<feature type="domain" description="ABC transmembrane type-1" evidence="13">
    <location>
        <begin position="55"/>
        <end position="345"/>
    </location>
</feature>
<evidence type="ECO:0000256" key="11">
    <source>
        <dbReference type="SAM" id="Phobius"/>
    </source>
</evidence>
<feature type="domain" description="ABC transmembrane type-1" evidence="13">
    <location>
        <begin position="739"/>
        <end position="1026"/>
    </location>
</feature>
<evidence type="ECO:0000256" key="10">
    <source>
        <dbReference type="SAM" id="MobiDB-lite"/>
    </source>
</evidence>
<feature type="transmembrane region" description="Helical" evidence="11">
    <location>
        <begin position="1000"/>
        <end position="1021"/>
    </location>
</feature>
<accession>A0ABZ0NX32</accession>
<comment type="similarity">
    <text evidence="2">Belongs to the ABC transporter superfamily. ABCB family. Multidrug resistance exporter (TC 3.A.1.201) subfamily.</text>
</comment>
<evidence type="ECO:0000256" key="6">
    <source>
        <dbReference type="ARBA" id="ARBA00022741"/>
    </source>
</evidence>
<dbReference type="Pfam" id="PF00664">
    <property type="entry name" value="ABC_membrane"/>
    <property type="match status" value="2"/>
</dbReference>
<feature type="transmembrane region" description="Helical" evidence="11">
    <location>
        <begin position="105"/>
        <end position="126"/>
    </location>
</feature>
<evidence type="ECO:0000256" key="2">
    <source>
        <dbReference type="ARBA" id="ARBA00007577"/>
    </source>
</evidence>
<keyword evidence="9 11" id="KW-0472">Membrane</keyword>
<keyword evidence="6" id="KW-0547">Nucleotide-binding</keyword>
<evidence type="ECO:0008006" key="16">
    <source>
        <dbReference type="Google" id="ProtNLM"/>
    </source>
</evidence>
<evidence type="ECO:0000256" key="5">
    <source>
        <dbReference type="ARBA" id="ARBA00022737"/>
    </source>
</evidence>
<feature type="transmembrane region" description="Helical" evidence="11">
    <location>
        <begin position="316"/>
        <end position="333"/>
    </location>
</feature>
<evidence type="ECO:0000313" key="14">
    <source>
        <dbReference type="EMBL" id="WPB04139.1"/>
    </source>
</evidence>
<feature type="transmembrane region" description="Helical" evidence="11">
    <location>
        <begin position="206"/>
        <end position="225"/>
    </location>
</feature>
<dbReference type="RefSeq" id="XP_065459174.1">
    <property type="nucleotide sequence ID" value="XM_065603102.1"/>
</dbReference>
<protein>
    <recommendedName>
        <fullName evidence="16">Leptomycin B resistance protein pmd1</fullName>
    </recommendedName>
</protein>
<dbReference type="PROSITE" id="PS00211">
    <property type="entry name" value="ABC_TRANSPORTER_1"/>
    <property type="match status" value="2"/>
</dbReference>
<feature type="domain" description="ABC transporter" evidence="12">
    <location>
        <begin position="404"/>
        <end position="646"/>
    </location>
</feature>
<dbReference type="SUPFAM" id="SSF90123">
    <property type="entry name" value="ABC transporter transmembrane region"/>
    <property type="match status" value="2"/>
</dbReference>
<dbReference type="PANTHER" id="PTHR43394:SF11">
    <property type="entry name" value="ATP-BINDING CASSETTE TRANSPORTER"/>
    <property type="match status" value="1"/>
</dbReference>
<dbReference type="PROSITE" id="PS50929">
    <property type="entry name" value="ABC_TM1F"/>
    <property type="match status" value="2"/>
</dbReference>
<keyword evidence="7" id="KW-0067">ATP-binding</keyword>
<dbReference type="EMBL" id="CP134188">
    <property type="protein sequence ID" value="WPB04139.1"/>
    <property type="molecule type" value="Genomic_DNA"/>
</dbReference>